<dbReference type="Proteomes" id="UP000033562">
    <property type="component" value="Unassembled WGS sequence"/>
</dbReference>
<evidence type="ECO:0000313" key="2">
    <source>
        <dbReference type="Proteomes" id="UP000033562"/>
    </source>
</evidence>
<keyword evidence="2" id="KW-1185">Reference proteome</keyword>
<comment type="caution">
    <text evidence="1">The sequence shown here is derived from an EMBL/GenBank/DDBJ whole genome shotgun (WGS) entry which is preliminary data.</text>
</comment>
<dbReference type="RefSeq" id="WP_052690362.1">
    <property type="nucleotide sequence ID" value="NZ_LANX01000001.1"/>
</dbReference>
<reference evidence="1 2" key="1">
    <citation type="submission" date="2015-02" db="EMBL/GenBank/DDBJ databases">
        <title>Genome Sequencing of Rickettsiales.</title>
        <authorList>
            <person name="Daugherty S.C."/>
            <person name="Su Q."/>
            <person name="Abolude K."/>
            <person name="Beier-Sexton M."/>
            <person name="Carlyon J.A."/>
            <person name="Carter R."/>
            <person name="Day N.P."/>
            <person name="Dumler S.J."/>
            <person name="Dyachenko V."/>
            <person name="Godinez A."/>
            <person name="Kurtti T.J."/>
            <person name="Lichay M."/>
            <person name="Mullins K.E."/>
            <person name="Ott S."/>
            <person name="Pappas-Brown V."/>
            <person name="Paris D.H."/>
            <person name="Patel P."/>
            <person name="Richards A.L."/>
            <person name="Sadzewicz L."/>
            <person name="Sears K."/>
            <person name="Seidman D."/>
            <person name="Sengamalay N."/>
            <person name="Stenos J."/>
            <person name="Tallon L.J."/>
            <person name="Vincent G."/>
            <person name="Fraser C.M."/>
            <person name="Munderloh U."/>
            <person name="Dunning-Hotopp J.C."/>
        </authorList>
    </citation>
    <scope>NUCLEOTIDE SEQUENCE [LARGE SCALE GENOMIC DNA]</scope>
    <source>
        <strain evidence="1 2">RAC413</strain>
    </source>
</reference>
<protein>
    <submittedName>
        <fullName evidence="1">Gram-negative porin family protein</fullName>
    </submittedName>
</protein>
<dbReference type="InterPro" id="IPR023614">
    <property type="entry name" value="Porin_dom_sf"/>
</dbReference>
<accession>A0A0F3NME5</accession>
<dbReference type="EMBL" id="LANX01000001">
    <property type="protein sequence ID" value="KJV68956.1"/>
    <property type="molecule type" value="Genomic_DNA"/>
</dbReference>
<proteinExistence type="predicted"/>
<dbReference type="AlphaFoldDB" id="A0A0F3NME5"/>
<organism evidence="1 2">
    <name type="scientific">Candidatus Neoehrlichia procyonis str. RAC413</name>
    <dbReference type="NCBI Taxonomy" id="1359163"/>
    <lineage>
        <taxon>Bacteria</taxon>
        <taxon>Pseudomonadati</taxon>
        <taxon>Pseudomonadota</taxon>
        <taxon>Alphaproteobacteria</taxon>
        <taxon>Rickettsiales</taxon>
        <taxon>Anaplasmataceae</taxon>
        <taxon>Candidatus Neoehrlichia</taxon>
    </lineage>
</organism>
<dbReference type="Gene3D" id="2.40.160.10">
    <property type="entry name" value="Porin"/>
    <property type="match status" value="1"/>
</dbReference>
<gene>
    <name evidence="1" type="ORF">NLO413_0328</name>
</gene>
<sequence length="522" mass="59376">MRLLILVFVLYSIFLGEVLADSNLVSKLSIAQESGKKVYYPKSNFFINGQVLLYNWFLGARDIHNNDIQSLKVDCDVIAHLKIEQSSLSGVLYGANFQVFAPAAKDSIYGKNKALVNQGSDIFFITPYGKFSMGYQQGVESIISRGQGFGDYNKGEDSTLIKYKLNEINDLLNVGIKSCYNTRVIVYPMLYSEGLFYMNHARCMSNKPGISSVHYTFEDGKNFINNLPFRLSYYSPNFMGLKFGFSYSPTGYNKNIFSTKGMFLRNITLKGDSDKVNIKNIKLKTLNIEEGNGEKKEELQLQEQQEVSNNKRGDVVTNHGKAVITGNKSEYIAVYNDNISYMVGAYYNHIISGVASYDFIFNNDLKCQFAISGEYSKGENFHKMSFSDLLSVSISNNIKFFDKLKLYGIYGYLGNSGNLYYNKKNNPFSYYWLVGIGYEYNSLYISSSYFNSRKFNSSVNTMGMFKDFSVGIDYKLHQNNKVSYSIFSYYHHIILNIMNINTAVNDNLIKNNVVLLGVKLIF</sequence>
<name>A0A0F3NME5_9RICK</name>
<evidence type="ECO:0000313" key="1">
    <source>
        <dbReference type="EMBL" id="KJV68956.1"/>
    </source>
</evidence>
<dbReference type="OrthoDB" id="7164576at2"/>